<keyword evidence="1" id="KW-0812">Transmembrane</keyword>
<evidence type="ECO:0000313" key="2">
    <source>
        <dbReference type="EMBL" id="MBP2388549.1"/>
    </source>
</evidence>
<keyword evidence="3" id="KW-1185">Reference proteome</keyword>
<sequence length="573" mass="58960">MPELMAAPGGRPLAVPGNSPVDFDPWKRNRVAERKVRRENFWERMGDAYISLLAAAIAFAYAAGIAHAFSASLREDAQSGVVRSGIGVVPGESAASALVLLGLLAALSLISRLGPVAVDRAQGFWWLSLPVDRTPFLSRLLRQRLVTTCLYGMLLWLPVGYGTVLGGLSHGSFAGVLLGAFSLGLLFVLLSLLAALAQSRGWARHFRAAVHAAYLAVVIAYGADVLLRLTGTGSLAGFWAVLPSTIPAAAQDGAWWIPVFLLALVVAVSKGLRRHLQRIPGRELISRGAASAHAGAALALLDDKSLSAAIGQAGAGETRRSLACLERMRLRGGGAFSRMLPVSLVRGPYSALIRAEALVLLRAPKVWRGMLAGWGIPAAGVFAVQGGQPLVLGTLVVVGSCVAAKAASTAAAQAADVPSLESIIPLGRSAMRQTHAAVAATLLVPWGIALAGFLGWAVSADAASLGTLLVLGALAGAGLAAGAVRLAYRPALDWGSVMLLAALGQATGPMIQHFAYGYDVMVVAVVALVAGLFLSPVPALLPVVASVVAAIAWGVGTSLSANSKAHGHGGRVP</sequence>
<keyword evidence="1" id="KW-0472">Membrane</keyword>
<feature type="transmembrane region" description="Helical" evidence="1">
    <location>
        <begin position="436"/>
        <end position="459"/>
    </location>
</feature>
<dbReference type="Proteomes" id="UP001296993">
    <property type="component" value="Unassembled WGS sequence"/>
</dbReference>
<dbReference type="InterPro" id="IPR046264">
    <property type="entry name" value="DUF6297"/>
</dbReference>
<evidence type="ECO:0000256" key="1">
    <source>
        <dbReference type="SAM" id="Phobius"/>
    </source>
</evidence>
<evidence type="ECO:0000313" key="3">
    <source>
        <dbReference type="Proteomes" id="UP001296993"/>
    </source>
</evidence>
<dbReference type="EMBL" id="JAGIOF010000004">
    <property type="protein sequence ID" value="MBP2388549.1"/>
    <property type="molecule type" value="Genomic_DNA"/>
</dbReference>
<feature type="transmembrane region" description="Helical" evidence="1">
    <location>
        <begin position="515"/>
        <end position="534"/>
    </location>
</feature>
<feature type="transmembrane region" description="Helical" evidence="1">
    <location>
        <begin position="145"/>
        <end position="167"/>
    </location>
</feature>
<feature type="transmembrane region" description="Helical" evidence="1">
    <location>
        <begin position="48"/>
        <end position="73"/>
    </location>
</feature>
<feature type="transmembrane region" description="Helical" evidence="1">
    <location>
        <begin position="465"/>
        <end position="488"/>
    </location>
</feature>
<feature type="transmembrane region" description="Helical" evidence="1">
    <location>
        <begin position="540"/>
        <end position="561"/>
    </location>
</feature>
<proteinExistence type="predicted"/>
<gene>
    <name evidence="2" type="ORF">JOF47_004122</name>
</gene>
<dbReference type="RefSeq" id="WP_210002245.1">
    <property type="nucleotide sequence ID" value="NZ_BAAAJY010000004.1"/>
</dbReference>
<protein>
    <recommendedName>
        <fullName evidence="4">ABC transporter permease</fullName>
    </recommendedName>
</protein>
<dbReference type="Pfam" id="PF19814">
    <property type="entry name" value="DUF6297"/>
    <property type="match status" value="1"/>
</dbReference>
<name>A0ABS4XJB4_9MICC</name>
<keyword evidence="1" id="KW-1133">Transmembrane helix</keyword>
<feature type="transmembrane region" description="Helical" evidence="1">
    <location>
        <begin position="93"/>
        <end position="110"/>
    </location>
</feature>
<organism evidence="2 3">
    <name type="scientific">Paeniglutamicibacter kerguelensis</name>
    <dbReference type="NCBI Taxonomy" id="254788"/>
    <lineage>
        <taxon>Bacteria</taxon>
        <taxon>Bacillati</taxon>
        <taxon>Actinomycetota</taxon>
        <taxon>Actinomycetes</taxon>
        <taxon>Micrococcales</taxon>
        <taxon>Micrococcaceae</taxon>
        <taxon>Paeniglutamicibacter</taxon>
    </lineage>
</organism>
<feature type="transmembrane region" description="Helical" evidence="1">
    <location>
        <begin position="208"/>
        <end position="241"/>
    </location>
</feature>
<feature type="transmembrane region" description="Helical" evidence="1">
    <location>
        <begin position="253"/>
        <end position="272"/>
    </location>
</feature>
<reference evidence="2 3" key="1">
    <citation type="submission" date="2021-03" db="EMBL/GenBank/DDBJ databases">
        <title>Sequencing the genomes of 1000 actinobacteria strains.</title>
        <authorList>
            <person name="Klenk H.-P."/>
        </authorList>
    </citation>
    <scope>NUCLEOTIDE SEQUENCE [LARGE SCALE GENOMIC DNA]</scope>
    <source>
        <strain evidence="2 3">DSM 15797</strain>
    </source>
</reference>
<accession>A0ABS4XJB4</accession>
<evidence type="ECO:0008006" key="4">
    <source>
        <dbReference type="Google" id="ProtNLM"/>
    </source>
</evidence>
<comment type="caution">
    <text evidence="2">The sequence shown here is derived from an EMBL/GenBank/DDBJ whole genome shotgun (WGS) entry which is preliminary data.</text>
</comment>
<feature type="transmembrane region" description="Helical" evidence="1">
    <location>
        <begin position="173"/>
        <end position="196"/>
    </location>
</feature>